<feature type="transmembrane region" description="Helical" evidence="1">
    <location>
        <begin position="69"/>
        <end position="96"/>
    </location>
</feature>
<evidence type="ECO:0000313" key="2">
    <source>
        <dbReference type="EMBL" id="OHA90772.1"/>
    </source>
</evidence>
<proteinExistence type="predicted"/>
<dbReference type="Proteomes" id="UP000177746">
    <property type="component" value="Unassembled WGS sequence"/>
</dbReference>
<evidence type="ECO:0000256" key="1">
    <source>
        <dbReference type="SAM" id="Phobius"/>
    </source>
</evidence>
<dbReference type="EMBL" id="MHVI01000029">
    <property type="protein sequence ID" value="OHA90772.1"/>
    <property type="molecule type" value="Genomic_DNA"/>
</dbReference>
<keyword evidence="1" id="KW-1133">Transmembrane helix</keyword>
<gene>
    <name evidence="2" type="ORF">A2665_00655</name>
</gene>
<reference evidence="2 3" key="1">
    <citation type="journal article" date="2016" name="Nat. Commun.">
        <title>Thousands of microbial genomes shed light on interconnected biogeochemical processes in an aquifer system.</title>
        <authorList>
            <person name="Anantharaman K."/>
            <person name="Brown C.T."/>
            <person name="Hug L.A."/>
            <person name="Sharon I."/>
            <person name="Castelle C.J."/>
            <person name="Probst A.J."/>
            <person name="Thomas B.C."/>
            <person name="Singh A."/>
            <person name="Wilkins M.J."/>
            <person name="Karaoz U."/>
            <person name="Brodie E.L."/>
            <person name="Williams K.H."/>
            <person name="Hubbard S.S."/>
            <person name="Banfield J.F."/>
        </authorList>
    </citation>
    <scope>NUCLEOTIDE SEQUENCE [LARGE SCALE GENOMIC DNA]</scope>
</reference>
<dbReference type="AlphaFoldDB" id="A0A1G2T0W4"/>
<evidence type="ECO:0008006" key="4">
    <source>
        <dbReference type="Google" id="ProtNLM"/>
    </source>
</evidence>
<comment type="caution">
    <text evidence="2">The sequence shown here is derived from an EMBL/GenBank/DDBJ whole genome shotgun (WGS) entry which is preliminary data.</text>
</comment>
<evidence type="ECO:0000313" key="3">
    <source>
        <dbReference type="Proteomes" id="UP000177746"/>
    </source>
</evidence>
<keyword evidence="1" id="KW-0812">Transmembrane</keyword>
<keyword evidence="1" id="KW-0472">Membrane</keyword>
<sequence>MPKKIEDIIVPERRRSIRDIPIPERRGNNNKYHPPVPPRDNLSALQIEKDYSIPPHPVTEQGWRKRKNVWMATGFALLVLIFAVFSIFNGATLAYVPKSSALSFDQDIYTARQTGEGGLLYSVIKLSLDKGLEVSASGEEEVQKKANGTIIIYNTSSQKQRLRATTRFETPDGKVYQVTDAITLPGKSVAGGVEKLGTLEVIVYAERAGEEFNIGLTDFILPGLKGTSLSSSIYARSKTKMSGGFAGIQKIVESGEIARAKAELEVALRDELISEAEVQVPEDFILFPALSSVTFEDLPLSDSLSGDKAIVNIRADLSGVMFKKGDLSNYLAIDKIVRALGESVDIIELDSLNLAFVGTLPIDLLSNEIKFSVTGEAVAVWRTDEVALKADLIGKHKRDIPSILNNYPTVLSATATIRPFWKKSFPSDSVDISIRKLPVK</sequence>
<name>A0A1G2T0W4_9BACT</name>
<accession>A0A1G2T0W4</accession>
<protein>
    <recommendedName>
        <fullName evidence="4">Baseplate protein J-like domain-containing protein</fullName>
    </recommendedName>
</protein>
<organism evidence="2 3">
    <name type="scientific">Candidatus Zambryskibacteria bacterium RIFCSPHIGHO2_01_FULL_46_30</name>
    <dbReference type="NCBI Taxonomy" id="1802739"/>
    <lineage>
        <taxon>Bacteria</taxon>
        <taxon>Candidatus Zambryskiibacteriota</taxon>
    </lineage>
</organism>